<name>A0A1H3FDD9_9RHOB</name>
<protein>
    <submittedName>
        <fullName evidence="1">Group 4 capsule polysaccharide lipoprotein gfcB, YjbF</fullName>
    </submittedName>
</protein>
<proteinExistence type="predicted"/>
<dbReference type="AlphaFoldDB" id="A0A1H3FDD9"/>
<accession>A0A1H3FDD9</accession>
<dbReference type="PROSITE" id="PS51257">
    <property type="entry name" value="PROKAR_LIPOPROTEIN"/>
    <property type="match status" value="1"/>
</dbReference>
<keyword evidence="1" id="KW-0449">Lipoprotein</keyword>
<dbReference type="Proteomes" id="UP000199286">
    <property type="component" value="Unassembled WGS sequence"/>
</dbReference>
<evidence type="ECO:0000313" key="1">
    <source>
        <dbReference type="EMBL" id="SDX89103.1"/>
    </source>
</evidence>
<dbReference type="RefSeq" id="WP_089878272.1">
    <property type="nucleotide sequence ID" value="NZ_FNPF01000001.1"/>
</dbReference>
<sequence length="229" mass="24444">MILAKRMRRAAAFVGAVGALVALGACSSAQSDSMRLLRSLPALVFDRDGAGAPVSVGPEQVRQVLAATDGPVMLLETDAGARFMMIEIERNGPYRTFGNAARQSVTFRDGLIVQTRGLGGDLMSSDEDALLAQLRRRTTGTAPYVMRFLTPEDVTREIAFTCLVTTDGQQANVALGAYSATGQVMTADCNTDDLRVSNTFIVTPGGYVAGARQWMGETQGMLSAQTLRR</sequence>
<dbReference type="Pfam" id="PF11102">
    <property type="entry name" value="YjbF"/>
    <property type="match status" value="1"/>
</dbReference>
<reference evidence="1 2" key="1">
    <citation type="submission" date="2016-10" db="EMBL/GenBank/DDBJ databases">
        <authorList>
            <person name="de Groot N.N."/>
        </authorList>
    </citation>
    <scope>NUCLEOTIDE SEQUENCE [LARGE SCALE GENOMIC DNA]</scope>
    <source>
        <strain evidence="1 2">DSM 26880</strain>
    </source>
</reference>
<dbReference type="STRING" id="321339.SAMN05444340_101365"/>
<organism evidence="1 2">
    <name type="scientific">Citreimonas salinaria</name>
    <dbReference type="NCBI Taxonomy" id="321339"/>
    <lineage>
        <taxon>Bacteria</taxon>
        <taxon>Pseudomonadati</taxon>
        <taxon>Pseudomonadota</taxon>
        <taxon>Alphaproteobacteria</taxon>
        <taxon>Rhodobacterales</taxon>
        <taxon>Roseobacteraceae</taxon>
        <taxon>Citreimonas</taxon>
    </lineage>
</organism>
<gene>
    <name evidence="1" type="ORF">SAMN05444340_101365</name>
</gene>
<dbReference type="SUPFAM" id="SSF159270">
    <property type="entry name" value="YmcC-like"/>
    <property type="match status" value="1"/>
</dbReference>
<evidence type="ECO:0000313" key="2">
    <source>
        <dbReference type="Proteomes" id="UP000199286"/>
    </source>
</evidence>
<dbReference type="InterPro" id="IPR023373">
    <property type="entry name" value="YmcC_sf"/>
</dbReference>
<dbReference type="EMBL" id="FNPF01000001">
    <property type="protein sequence ID" value="SDX89103.1"/>
    <property type="molecule type" value="Genomic_DNA"/>
</dbReference>
<keyword evidence="2" id="KW-1185">Reference proteome</keyword>
<dbReference type="InterPro" id="IPR021308">
    <property type="entry name" value="GfcB"/>
</dbReference>
<dbReference type="Gene3D" id="2.40.360.10">
    <property type="entry name" value="YmcC-like"/>
    <property type="match status" value="1"/>
</dbReference>
<dbReference type="OrthoDB" id="6237231at2"/>